<proteinExistence type="inferred from homology"/>
<reference evidence="4 5" key="1">
    <citation type="journal article" date="2019" name="Int. J. Syst. Evol. Microbiol.">
        <title>The Global Catalogue of Microorganisms (GCM) 10K type strain sequencing project: providing services to taxonomists for standard genome sequencing and annotation.</title>
        <authorList>
            <consortium name="The Broad Institute Genomics Platform"/>
            <consortium name="The Broad Institute Genome Sequencing Center for Infectious Disease"/>
            <person name="Wu L."/>
            <person name="Ma J."/>
        </authorList>
    </citation>
    <scope>NUCLEOTIDE SEQUENCE [LARGE SCALE GENOMIC DNA]</scope>
    <source>
        <strain evidence="4 5">JCM 9383</strain>
    </source>
</reference>
<protein>
    <recommendedName>
        <fullName evidence="3">Glycosyltransferase 2-like domain-containing protein</fullName>
    </recommendedName>
</protein>
<dbReference type="PANTHER" id="PTHR48090:SF8">
    <property type="entry name" value="GLYCOSYLTRANSFERASE CSBB-RELATED"/>
    <property type="match status" value="1"/>
</dbReference>
<keyword evidence="2" id="KW-0812">Transmembrane</keyword>
<feature type="transmembrane region" description="Helical" evidence="2">
    <location>
        <begin position="263"/>
        <end position="285"/>
    </location>
</feature>
<sequence>MFLSVVIPCFNEERTLPRLRDALASVLPGIAQDREVILVDDGSTDRTLEEVRRWSAVETGVRYVSLSRNFGKESAILAGLRHARGDRIAIMDADLQHPPELLHRMLPLLESGYDQVVARRDRRGEPLLRSMVSRLYYRLLNRLADVNVQDGAGDFRVLSRRAVDAVLSLRECNRFSKGLFSWIGFDTAAVSFRNVTRQSGRSKWSVGKLVNYGIDGLLSFNNKPLRLSIYLGLFAAVLSCGYVGHVVLGALSGGERIPGYTTLVAGVAVLGGMQLLFLGVIGEYLGRIYLEVKRRPHFFVKESGPELMPVRQQRLKSVSRVG</sequence>
<keyword evidence="5" id="KW-1185">Reference proteome</keyword>
<comment type="similarity">
    <text evidence="1">Belongs to the glycosyltransferase 2 family.</text>
</comment>
<name>A0ABN3VBJ9_9PSEU</name>
<evidence type="ECO:0000313" key="4">
    <source>
        <dbReference type="EMBL" id="GAA2789217.1"/>
    </source>
</evidence>
<evidence type="ECO:0000256" key="2">
    <source>
        <dbReference type="SAM" id="Phobius"/>
    </source>
</evidence>
<organism evidence="4 5">
    <name type="scientific">Saccharopolyspora taberi</name>
    <dbReference type="NCBI Taxonomy" id="60895"/>
    <lineage>
        <taxon>Bacteria</taxon>
        <taxon>Bacillati</taxon>
        <taxon>Actinomycetota</taxon>
        <taxon>Actinomycetes</taxon>
        <taxon>Pseudonocardiales</taxon>
        <taxon>Pseudonocardiaceae</taxon>
        <taxon>Saccharopolyspora</taxon>
    </lineage>
</organism>
<dbReference type="InterPro" id="IPR001173">
    <property type="entry name" value="Glyco_trans_2-like"/>
</dbReference>
<keyword evidence="2" id="KW-0472">Membrane</keyword>
<evidence type="ECO:0000259" key="3">
    <source>
        <dbReference type="Pfam" id="PF00535"/>
    </source>
</evidence>
<keyword evidence="2" id="KW-1133">Transmembrane helix</keyword>
<comment type="caution">
    <text evidence="4">The sequence shown here is derived from an EMBL/GenBank/DDBJ whole genome shotgun (WGS) entry which is preliminary data.</text>
</comment>
<dbReference type="InterPro" id="IPR029044">
    <property type="entry name" value="Nucleotide-diphossugar_trans"/>
</dbReference>
<dbReference type="PANTHER" id="PTHR48090">
    <property type="entry name" value="UNDECAPRENYL-PHOSPHATE 4-DEOXY-4-FORMAMIDO-L-ARABINOSE TRANSFERASE-RELATED"/>
    <property type="match status" value="1"/>
</dbReference>
<dbReference type="SUPFAM" id="SSF53448">
    <property type="entry name" value="Nucleotide-diphospho-sugar transferases"/>
    <property type="match status" value="1"/>
</dbReference>
<feature type="transmembrane region" description="Helical" evidence="2">
    <location>
        <begin position="227"/>
        <end position="251"/>
    </location>
</feature>
<feature type="domain" description="Glycosyltransferase 2-like" evidence="3">
    <location>
        <begin position="4"/>
        <end position="165"/>
    </location>
</feature>
<dbReference type="Pfam" id="PF00535">
    <property type="entry name" value="Glycos_transf_2"/>
    <property type="match status" value="1"/>
</dbReference>
<evidence type="ECO:0000256" key="1">
    <source>
        <dbReference type="ARBA" id="ARBA00006739"/>
    </source>
</evidence>
<dbReference type="InterPro" id="IPR050256">
    <property type="entry name" value="Glycosyltransferase_2"/>
</dbReference>
<dbReference type="EMBL" id="BAAAUX010000011">
    <property type="protein sequence ID" value="GAA2789217.1"/>
    <property type="molecule type" value="Genomic_DNA"/>
</dbReference>
<evidence type="ECO:0000313" key="5">
    <source>
        <dbReference type="Proteomes" id="UP001500979"/>
    </source>
</evidence>
<accession>A0ABN3VBJ9</accession>
<dbReference type="RefSeq" id="WP_344679736.1">
    <property type="nucleotide sequence ID" value="NZ_BAAAUX010000011.1"/>
</dbReference>
<gene>
    <name evidence="4" type="ORF">GCM10010470_24820</name>
</gene>
<dbReference type="CDD" id="cd04187">
    <property type="entry name" value="DPM1_like_bac"/>
    <property type="match status" value="1"/>
</dbReference>
<dbReference type="Proteomes" id="UP001500979">
    <property type="component" value="Unassembled WGS sequence"/>
</dbReference>
<dbReference type="Gene3D" id="3.90.550.10">
    <property type="entry name" value="Spore Coat Polysaccharide Biosynthesis Protein SpsA, Chain A"/>
    <property type="match status" value="1"/>
</dbReference>